<feature type="domain" description="HTH cro/C1-type" evidence="1">
    <location>
        <begin position="14"/>
        <end position="47"/>
    </location>
</feature>
<evidence type="ECO:0000313" key="3">
    <source>
        <dbReference type="Proteomes" id="UP001197609"/>
    </source>
</evidence>
<dbReference type="EMBL" id="JAIOIU010000057">
    <property type="protein sequence ID" value="MBZ0159467.1"/>
    <property type="molecule type" value="Genomic_DNA"/>
</dbReference>
<dbReference type="Pfam" id="PF01381">
    <property type="entry name" value="HTH_3"/>
    <property type="match status" value="1"/>
</dbReference>
<dbReference type="Gene3D" id="1.10.260.40">
    <property type="entry name" value="lambda repressor-like DNA-binding domains"/>
    <property type="match status" value="1"/>
</dbReference>
<accession>A0AAJ1AJS0</accession>
<dbReference type="GO" id="GO:0003677">
    <property type="term" value="F:DNA binding"/>
    <property type="evidence" value="ECO:0007669"/>
    <property type="project" value="InterPro"/>
</dbReference>
<evidence type="ECO:0000259" key="1">
    <source>
        <dbReference type="Pfam" id="PF01381"/>
    </source>
</evidence>
<name>A0AAJ1AJS0_9BACT</name>
<dbReference type="InterPro" id="IPR001387">
    <property type="entry name" value="Cro/C1-type_HTH"/>
</dbReference>
<dbReference type="AlphaFoldDB" id="A0AAJ1AJS0"/>
<organism evidence="2 3">
    <name type="scientific">Candidatus Methylomirabilis tolerans</name>
    <dbReference type="NCBI Taxonomy" id="3123416"/>
    <lineage>
        <taxon>Bacteria</taxon>
        <taxon>Candidatus Methylomirabilota</taxon>
        <taxon>Candidatus Methylomirabilia</taxon>
        <taxon>Candidatus Methylomirabilales</taxon>
        <taxon>Candidatus Methylomirabilaceae</taxon>
        <taxon>Candidatus Methylomirabilis</taxon>
    </lineage>
</organism>
<reference evidence="2 3" key="1">
    <citation type="journal article" date="2021" name="bioRxiv">
        <title>Unraveling nitrogen, sulfur and carbon metabolic pathways and microbial community transcriptional responses to substrate deprivation and toxicity stresses in a bioreactor mimicking anoxic brackish coastal sediment conditions.</title>
        <authorList>
            <person name="Martins P.D."/>
            <person name="Echeveste M.J."/>
            <person name="Arshad A."/>
            <person name="Kurth J."/>
            <person name="Ouboter H."/>
            <person name="Jetten M.S.M."/>
            <person name="Welte C.U."/>
        </authorList>
    </citation>
    <scope>NUCLEOTIDE SEQUENCE [LARGE SCALE GENOMIC DNA]</scope>
    <source>
        <strain evidence="2">MAG_38</strain>
    </source>
</reference>
<evidence type="ECO:0000313" key="2">
    <source>
        <dbReference type="EMBL" id="MBZ0159467.1"/>
    </source>
</evidence>
<dbReference type="InterPro" id="IPR010982">
    <property type="entry name" value="Lambda_DNA-bd_dom_sf"/>
</dbReference>
<sequence length="67" mass="7482">MCKVPHPILGEILLEECLKPMGITQYRLAKQIGVPQRRIGEVVTGQRTRFCDSKAHCTLHSILGGRP</sequence>
<gene>
    <name evidence="2" type="ORF">K8G79_04940</name>
</gene>
<dbReference type="SUPFAM" id="SSF47413">
    <property type="entry name" value="lambda repressor-like DNA-binding domains"/>
    <property type="match status" value="1"/>
</dbReference>
<proteinExistence type="predicted"/>
<protein>
    <submittedName>
        <fullName evidence="2">Helix-turn-helix domain-containing protein</fullName>
    </submittedName>
</protein>
<dbReference type="Proteomes" id="UP001197609">
    <property type="component" value="Unassembled WGS sequence"/>
</dbReference>
<comment type="caution">
    <text evidence="2">The sequence shown here is derived from an EMBL/GenBank/DDBJ whole genome shotgun (WGS) entry which is preliminary data.</text>
</comment>